<dbReference type="OrthoDB" id="3972652at2759"/>
<sequence length="433" mass="50023">MTDNNAIIDNSERTHKTNIKMKRRLSFHHTNTTNINSNTLEHALNEYGEHSVPNLDHYNIKNPELPQQQQQTLNDSLVLSYLDTDNFNYNSILTNLLLSKNRSKTETLSMFTTIIDQLDDKIKKENKNLNQELSDSILQNIISQISTLIKDNKEFSNEFERIDKKLQSLTAFINNKKHQHQSYNNNISSSNSFSSGSRNASKRFSSINSANGQRVASMIGGLSSQQTPRLLSNNSASSSPDLWDNYNNGMRINSASSLDIVDKSLLEMYDLYLQRKQFDKLYELVLENRNEKSLVLKYETIIKNKIINEVSNNANDALLLKKYIGQLKQLDSDLNLSDLFFTNRKNTLYNSIINDTLNDITKILLTLEYVYQVIKLHQEIFASQRQNIDLIKFVQEILTNEFLNNISRKTTINTDRKYEDLIKSTILVEIIEE</sequence>
<name>A0A1B7TD64_9ASCO</name>
<accession>A0A1B7TD64</accession>
<protein>
    <submittedName>
        <fullName evidence="1">Uncharacterized protein</fullName>
    </submittedName>
</protein>
<comment type="caution">
    <text evidence="1">The sequence shown here is derived from an EMBL/GenBank/DDBJ whole genome shotgun (WGS) entry which is preliminary data.</text>
</comment>
<evidence type="ECO:0000313" key="1">
    <source>
        <dbReference type="EMBL" id="OBA26692.1"/>
    </source>
</evidence>
<dbReference type="InterPro" id="IPR016159">
    <property type="entry name" value="Cullin_repeat-like_dom_sf"/>
</dbReference>
<dbReference type="EMBL" id="LXPE01000014">
    <property type="protein sequence ID" value="OBA26692.1"/>
    <property type="molecule type" value="Genomic_DNA"/>
</dbReference>
<keyword evidence="2" id="KW-1185">Reference proteome</keyword>
<dbReference type="AlphaFoldDB" id="A0A1B7TD64"/>
<gene>
    <name evidence="1" type="ORF">HANVADRAFT_2518</name>
</gene>
<evidence type="ECO:0000313" key="2">
    <source>
        <dbReference type="Proteomes" id="UP000092321"/>
    </source>
</evidence>
<dbReference type="SUPFAM" id="SSF74788">
    <property type="entry name" value="Cullin repeat-like"/>
    <property type="match status" value="1"/>
</dbReference>
<reference evidence="2" key="1">
    <citation type="journal article" date="2016" name="Proc. Natl. Acad. Sci. U.S.A.">
        <title>Comparative genomics of biotechnologically important yeasts.</title>
        <authorList>
            <person name="Riley R."/>
            <person name="Haridas S."/>
            <person name="Wolfe K.H."/>
            <person name="Lopes M.R."/>
            <person name="Hittinger C.T."/>
            <person name="Goeker M."/>
            <person name="Salamov A.A."/>
            <person name="Wisecaver J.H."/>
            <person name="Long T.M."/>
            <person name="Calvey C.H."/>
            <person name="Aerts A.L."/>
            <person name="Barry K.W."/>
            <person name="Choi C."/>
            <person name="Clum A."/>
            <person name="Coughlan A.Y."/>
            <person name="Deshpande S."/>
            <person name="Douglass A.P."/>
            <person name="Hanson S.J."/>
            <person name="Klenk H.-P."/>
            <person name="LaButti K.M."/>
            <person name="Lapidus A."/>
            <person name="Lindquist E.A."/>
            <person name="Lipzen A.M."/>
            <person name="Meier-Kolthoff J.P."/>
            <person name="Ohm R.A."/>
            <person name="Otillar R.P."/>
            <person name="Pangilinan J.L."/>
            <person name="Peng Y."/>
            <person name="Rokas A."/>
            <person name="Rosa C.A."/>
            <person name="Scheuner C."/>
            <person name="Sibirny A.A."/>
            <person name="Slot J.C."/>
            <person name="Stielow J.B."/>
            <person name="Sun H."/>
            <person name="Kurtzman C.P."/>
            <person name="Blackwell M."/>
            <person name="Grigoriev I.V."/>
            <person name="Jeffries T.W."/>
        </authorList>
    </citation>
    <scope>NUCLEOTIDE SEQUENCE [LARGE SCALE GENOMIC DNA]</scope>
    <source>
        <strain evidence="2">NRRL Y-1626</strain>
    </source>
</reference>
<dbReference type="Proteomes" id="UP000092321">
    <property type="component" value="Unassembled WGS sequence"/>
</dbReference>
<organism evidence="1 2">
    <name type="scientific">Hanseniaspora valbyensis NRRL Y-1626</name>
    <dbReference type="NCBI Taxonomy" id="766949"/>
    <lineage>
        <taxon>Eukaryota</taxon>
        <taxon>Fungi</taxon>
        <taxon>Dikarya</taxon>
        <taxon>Ascomycota</taxon>
        <taxon>Saccharomycotina</taxon>
        <taxon>Saccharomycetes</taxon>
        <taxon>Saccharomycodales</taxon>
        <taxon>Saccharomycodaceae</taxon>
        <taxon>Hanseniaspora</taxon>
    </lineage>
</organism>
<proteinExistence type="predicted"/>